<comment type="function">
    <text evidence="2">Catalyzes the reversible cyclization of carbamoyl aspartate to dihydroorotate.</text>
</comment>
<dbReference type="GO" id="GO:0046872">
    <property type="term" value="F:metal ion binding"/>
    <property type="evidence" value="ECO:0007669"/>
    <property type="project" value="UniProtKB-KW"/>
</dbReference>
<evidence type="ECO:0000259" key="6">
    <source>
        <dbReference type="Pfam" id="PF01979"/>
    </source>
</evidence>
<dbReference type="AlphaFoldDB" id="A0A9R1C9D3"/>
<dbReference type="GO" id="GO:0005737">
    <property type="term" value="C:cytoplasm"/>
    <property type="evidence" value="ECO:0007669"/>
    <property type="project" value="TreeGrafter"/>
</dbReference>
<dbReference type="EMBL" id="BPUB01000001">
    <property type="protein sequence ID" value="GJG58389.1"/>
    <property type="molecule type" value="Genomic_DNA"/>
</dbReference>
<dbReference type="Proteomes" id="UP000825483">
    <property type="component" value="Unassembled WGS sequence"/>
</dbReference>
<keyword evidence="4" id="KW-0479">Metal-binding</keyword>
<protein>
    <submittedName>
        <fullName evidence="7">Dihydroorotase</fullName>
    </submittedName>
</protein>
<evidence type="ECO:0000256" key="2">
    <source>
        <dbReference type="ARBA" id="ARBA00002368"/>
    </source>
</evidence>
<comment type="caution">
    <text evidence="7">The sequence shown here is derived from an EMBL/GenBank/DDBJ whole genome shotgun (WGS) entry which is preliminary data.</text>
</comment>
<dbReference type="NCBIfam" id="NF006688">
    <property type="entry name" value="PRK09236.1"/>
    <property type="match status" value="1"/>
</dbReference>
<evidence type="ECO:0000313" key="8">
    <source>
        <dbReference type="Proteomes" id="UP000825483"/>
    </source>
</evidence>
<dbReference type="InterPro" id="IPR002195">
    <property type="entry name" value="Dihydroorotase_CS"/>
</dbReference>
<dbReference type="Gene3D" id="2.30.40.10">
    <property type="entry name" value="Urease, subunit C, domain 1"/>
    <property type="match status" value="1"/>
</dbReference>
<dbReference type="SUPFAM" id="SSF51556">
    <property type="entry name" value="Metallo-dependent hydrolases"/>
    <property type="match status" value="1"/>
</dbReference>
<evidence type="ECO:0000256" key="5">
    <source>
        <dbReference type="ARBA" id="ARBA00022801"/>
    </source>
</evidence>
<dbReference type="GeneID" id="72467579"/>
<dbReference type="InterPro" id="IPR006680">
    <property type="entry name" value="Amidohydro-rel"/>
</dbReference>
<dbReference type="Gene3D" id="3.20.20.140">
    <property type="entry name" value="Metal-dependent hydrolases"/>
    <property type="match status" value="1"/>
</dbReference>
<keyword evidence="8" id="KW-1185">Reference proteome</keyword>
<dbReference type="InterPro" id="IPR050138">
    <property type="entry name" value="DHOase/Allantoinase_Hydrolase"/>
</dbReference>
<gene>
    <name evidence="7" type="ORF">PRLR5076_12400</name>
</gene>
<dbReference type="InterPro" id="IPR032466">
    <property type="entry name" value="Metal_Hydrolase"/>
</dbReference>
<name>A0A9R1C9D3_9BACT</name>
<dbReference type="GO" id="GO:0006145">
    <property type="term" value="P:purine nucleobase catabolic process"/>
    <property type="evidence" value="ECO:0007669"/>
    <property type="project" value="TreeGrafter"/>
</dbReference>
<dbReference type="GO" id="GO:0004038">
    <property type="term" value="F:allantoinase activity"/>
    <property type="evidence" value="ECO:0007669"/>
    <property type="project" value="TreeGrafter"/>
</dbReference>
<keyword evidence="5" id="KW-0378">Hydrolase</keyword>
<evidence type="ECO:0000313" key="7">
    <source>
        <dbReference type="EMBL" id="GJG58389.1"/>
    </source>
</evidence>
<organism evidence="7 8">
    <name type="scientific">Prevotella lacticifex</name>
    <dbReference type="NCBI Taxonomy" id="2854755"/>
    <lineage>
        <taxon>Bacteria</taxon>
        <taxon>Pseudomonadati</taxon>
        <taxon>Bacteroidota</taxon>
        <taxon>Bacteroidia</taxon>
        <taxon>Bacteroidales</taxon>
        <taxon>Prevotellaceae</taxon>
        <taxon>Prevotella</taxon>
    </lineage>
</organism>
<comment type="similarity">
    <text evidence="3">Belongs to the metallo-dependent hydrolases superfamily. DHOase family. Class I DHOase subfamily.</text>
</comment>
<evidence type="ECO:0000256" key="3">
    <source>
        <dbReference type="ARBA" id="ARBA00010286"/>
    </source>
</evidence>
<dbReference type="Pfam" id="PF01979">
    <property type="entry name" value="Amidohydro_1"/>
    <property type="match status" value="1"/>
</dbReference>
<dbReference type="PROSITE" id="PS00483">
    <property type="entry name" value="DIHYDROOROTASE_2"/>
    <property type="match status" value="1"/>
</dbReference>
<evidence type="ECO:0000256" key="1">
    <source>
        <dbReference type="ARBA" id="ARBA00001947"/>
    </source>
</evidence>
<reference evidence="7" key="1">
    <citation type="journal article" date="2022" name="Int. J. Syst. Evol. Microbiol.">
        <title>Prevotella lacticifex sp. nov., isolated from the rumen of cows.</title>
        <authorList>
            <person name="Shinkai T."/>
            <person name="Ikeyama N."/>
            <person name="Kumagai M."/>
            <person name="Ohmori H."/>
            <person name="Sakamoto M."/>
            <person name="Ohkuma M."/>
            <person name="Mitsumori M."/>
        </authorList>
    </citation>
    <scope>NUCLEOTIDE SEQUENCE</scope>
    <source>
        <strain evidence="7">R5076</strain>
    </source>
</reference>
<dbReference type="InterPro" id="IPR011059">
    <property type="entry name" value="Metal-dep_hydrolase_composite"/>
</dbReference>
<dbReference type="PANTHER" id="PTHR43668:SF4">
    <property type="entry name" value="ALLANTOINASE"/>
    <property type="match status" value="1"/>
</dbReference>
<accession>A0A9R1C9D3</accession>
<dbReference type="RefSeq" id="WP_223929308.1">
    <property type="nucleotide sequence ID" value="NZ_BPTU01000001.1"/>
</dbReference>
<feature type="domain" description="Amidohydrolase-related" evidence="6">
    <location>
        <begin position="52"/>
        <end position="432"/>
    </location>
</feature>
<evidence type="ECO:0000256" key="4">
    <source>
        <dbReference type="ARBA" id="ARBA00022723"/>
    </source>
</evidence>
<comment type="cofactor">
    <cofactor evidence="1">
        <name>Zn(2+)</name>
        <dbReference type="ChEBI" id="CHEBI:29105"/>
    </cofactor>
</comment>
<dbReference type="CDD" id="cd01318">
    <property type="entry name" value="DHOase_IIb"/>
    <property type="match status" value="1"/>
</dbReference>
<dbReference type="SUPFAM" id="SSF51338">
    <property type="entry name" value="Composite domain of metallo-dependent hydrolases"/>
    <property type="match status" value="1"/>
</dbReference>
<dbReference type="PANTHER" id="PTHR43668">
    <property type="entry name" value="ALLANTOINASE"/>
    <property type="match status" value="1"/>
</dbReference>
<sequence length="452" mass="49907">MRKLIFGGTIVNEGREFKGSIVIDGDRISKIIEGNEAPRGTYDETIDATGCFVLPGIIDEHVHFREPGMTDKATIESESRAAAYGGVTTYFEMPNTNPQTTTLEALDDKFNRAAADSHVNYSFFFGATNSNTALFDSLDSHRIPGIKLFMGASTGNMLVDRAETLSSIFSTCARLGLPLMTHCEDTTIINDNMRQAREKYGDDPAIALHPVIRSEEACWRSSSLAAKMAREYGTRLHIAHVTTARELSLADPQPDVVGPAEPLITLEAVIAHLYFSDDDYSTKGALIKCNPAVKSAADRDALRRALTDGRITTVGTDHAPHLLSQKQGGCRKAASGMPMVQFSLPTMLELVDDGVLTIRRLVELMAHNPARIFSVSGRGFLREGYKADIVVVRRGNPWTVTENIIQSKCKWSPMQGHNYRWRVQQTICNGHIIYNKGDFDEAYRGEAVIFRS</sequence>
<proteinExistence type="inferred from homology"/>